<keyword evidence="3" id="KW-1185">Reference proteome</keyword>
<organism evidence="2 3">
    <name type="scientific">Amblyomma americanum</name>
    <name type="common">Lone star tick</name>
    <dbReference type="NCBI Taxonomy" id="6943"/>
    <lineage>
        <taxon>Eukaryota</taxon>
        <taxon>Metazoa</taxon>
        <taxon>Ecdysozoa</taxon>
        <taxon>Arthropoda</taxon>
        <taxon>Chelicerata</taxon>
        <taxon>Arachnida</taxon>
        <taxon>Acari</taxon>
        <taxon>Parasitiformes</taxon>
        <taxon>Ixodida</taxon>
        <taxon>Ixodoidea</taxon>
        <taxon>Ixodidae</taxon>
        <taxon>Amblyomminae</taxon>
        <taxon>Amblyomma</taxon>
    </lineage>
</organism>
<name>A0AAQ4E9K7_AMBAM</name>
<dbReference type="Proteomes" id="UP001321473">
    <property type="component" value="Unassembled WGS sequence"/>
</dbReference>
<dbReference type="AlphaFoldDB" id="A0AAQ4E9K7"/>
<dbReference type="EMBL" id="JARKHS020019798">
    <property type="protein sequence ID" value="KAK8771395.1"/>
    <property type="molecule type" value="Genomic_DNA"/>
</dbReference>
<gene>
    <name evidence="2" type="ORF">V5799_025361</name>
</gene>
<protein>
    <submittedName>
        <fullName evidence="2">Uncharacterized protein</fullName>
    </submittedName>
</protein>
<sequence length="99" mass="11626">MHVSLPLGIFTRKLLQRLVFYVQINEARSHGDTLRNEGAKFFRCQSDPETIRNNFFDGKTALVKLMLSKRKMAKRALERKHGKKVGSQQWRLGKLRKNR</sequence>
<accession>A0AAQ4E9K7</accession>
<reference evidence="2 3" key="1">
    <citation type="journal article" date="2023" name="Arcadia Sci">
        <title>De novo assembly of a long-read Amblyomma americanum tick genome.</title>
        <authorList>
            <person name="Chou S."/>
            <person name="Poskanzer K.E."/>
            <person name="Rollins M."/>
            <person name="Thuy-Boun P.S."/>
        </authorList>
    </citation>
    <scope>NUCLEOTIDE SEQUENCE [LARGE SCALE GENOMIC DNA]</scope>
    <source>
        <strain evidence="2">F_SG_1</strain>
        <tissue evidence="2">Salivary glands</tissue>
    </source>
</reference>
<proteinExistence type="predicted"/>
<feature type="region of interest" description="Disordered" evidence="1">
    <location>
        <begin position="76"/>
        <end position="99"/>
    </location>
</feature>
<comment type="caution">
    <text evidence="2">The sequence shown here is derived from an EMBL/GenBank/DDBJ whole genome shotgun (WGS) entry which is preliminary data.</text>
</comment>
<evidence type="ECO:0000313" key="3">
    <source>
        <dbReference type="Proteomes" id="UP001321473"/>
    </source>
</evidence>
<evidence type="ECO:0000256" key="1">
    <source>
        <dbReference type="SAM" id="MobiDB-lite"/>
    </source>
</evidence>
<evidence type="ECO:0000313" key="2">
    <source>
        <dbReference type="EMBL" id="KAK8771395.1"/>
    </source>
</evidence>